<feature type="domain" description="ABC transporter" evidence="4">
    <location>
        <begin position="6"/>
        <end position="219"/>
    </location>
</feature>
<dbReference type="InterPro" id="IPR003593">
    <property type="entry name" value="AAA+_ATPase"/>
</dbReference>
<gene>
    <name evidence="5" type="ORF">GCM10009606_33190</name>
</gene>
<keyword evidence="3 5" id="KW-0067">ATP-binding</keyword>
<dbReference type="Proteomes" id="UP001499979">
    <property type="component" value="Unassembled WGS sequence"/>
</dbReference>
<name>A0ABN1UJM7_9ACTN</name>
<proteinExistence type="predicted"/>
<sequence>MTDLLVHCDHVGRTYGRGERAVVALHDVTCAVRATDRIALTGPSGSGKSTLLQLMAGLDRSTSGTVTWPTWDGSPFGHPERAGVVFQEASLIPSLSAAENAAFPLLVQGVAADEARERAGDALDLLGVGAVASHEPDELSGGQAQRVAIARALATRPALLLADEPTGKLDSATGAHVVDLLLHACAEVGAGLVVATHDHAVARRMDRTWAIHDGELVTP</sequence>
<dbReference type="PANTHER" id="PTHR24220:SF685">
    <property type="entry name" value="ABC TRANSPORTER RELATED"/>
    <property type="match status" value="1"/>
</dbReference>
<dbReference type="InterPro" id="IPR017911">
    <property type="entry name" value="MacB-like_ATP-bd"/>
</dbReference>
<dbReference type="Gene3D" id="3.40.50.300">
    <property type="entry name" value="P-loop containing nucleotide triphosphate hydrolases"/>
    <property type="match status" value="1"/>
</dbReference>
<dbReference type="Pfam" id="PF00005">
    <property type="entry name" value="ABC_tran"/>
    <property type="match status" value="1"/>
</dbReference>
<dbReference type="PROSITE" id="PS00211">
    <property type="entry name" value="ABC_TRANSPORTER_1"/>
    <property type="match status" value="1"/>
</dbReference>
<dbReference type="GO" id="GO:0005524">
    <property type="term" value="F:ATP binding"/>
    <property type="evidence" value="ECO:0007669"/>
    <property type="project" value="UniProtKB-KW"/>
</dbReference>
<comment type="caution">
    <text evidence="5">The sequence shown here is derived from an EMBL/GenBank/DDBJ whole genome shotgun (WGS) entry which is preliminary data.</text>
</comment>
<protein>
    <submittedName>
        <fullName evidence="5">ATP-binding cassette domain-containing protein</fullName>
    </submittedName>
</protein>
<evidence type="ECO:0000256" key="3">
    <source>
        <dbReference type="ARBA" id="ARBA00022840"/>
    </source>
</evidence>
<dbReference type="CDD" id="cd03255">
    <property type="entry name" value="ABC_MJ0796_LolCDE_FtsE"/>
    <property type="match status" value="1"/>
</dbReference>
<dbReference type="PANTHER" id="PTHR24220">
    <property type="entry name" value="IMPORT ATP-BINDING PROTEIN"/>
    <property type="match status" value="1"/>
</dbReference>
<keyword evidence="6" id="KW-1185">Reference proteome</keyword>
<organism evidence="5 6">
    <name type="scientific">Nocardioides aquiterrae</name>
    <dbReference type="NCBI Taxonomy" id="203799"/>
    <lineage>
        <taxon>Bacteria</taxon>
        <taxon>Bacillati</taxon>
        <taxon>Actinomycetota</taxon>
        <taxon>Actinomycetes</taxon>
        <taxon>Propionibacteriales</taxon>
        <taxon>Nocardioidaceae</taxon>
        <taxon>Nocardioides</taxon>
    </lineage>
</organism>
<evidence type="ECO:0000256" key="1">
    <source>
        <dbReference type="ARBA" id="ARBA00022448"/>
    </source>
</evidence>
<evidence type="ECO:0000313" key="6">
    <source>
        <dbReference type="Proteomes" id="UP001499979"/>
    </source>
</evidence>
<evidence type="ECO:0000259" key="4">
    <source>
        <dbReference type="PROSITE" id="PS50893"/>
    </source>
</evidence>
<dbReference type="SMART" id="SM00382">
    <property type="entry name" value="AAA"/>
    <property type="match status" value="1"/>
</dbReference>
<reference evidence="5 6" key="1">
    <citation type="journal article" date="2019" name="Int. J. Syst. Evol. Microbiol.">
        <title>The Global Catalogue of Microorganisms (GCM) 10K type strain sequencing project: providing services to taxonomists for standard genome sequencing and annotation.</title>
        <authorList>
            <consortium name="The Broad Institute Genomics Platform"/>
            <consortium name="The Broad Institute Genome Sequencing Center for Infectious Disease"/>
            <person name="Wu L."/>
            <person name="Ma J."/>
        </authorList>
    </citation>
    <scope>NUCLEOTIDE SEQUENCE [LARGE SCALE GENOMIC DNA]</scope>
    <source>
        <strain evidence="5 6">JCM 11813</strain>
    </source>
</reference>
<dbReference type="EMBL" id="BAAAJE010000017">
    <property type="protein sequence ID" value="GAA1151977.1"/>
    <property type="molecule type" value="Genomic_DNA"/>
</dbReference>
<dbReference type="InterPro" id="IPR003439">
    <property type="entry name" value="ABC_transporter-like_ATP-bd"/>
</dbReference>
<dbReference type="InterPro" id="IPR015854">
    <property type="entry name" value="ABC_transpr_LolD-like"/>
</dbReference>
<keyword evidence="2" id="KW-0547">Nucleotide-binding</keyword>
<dbReference type="SUPFAM" id="SSF52540">
    <property type="entry name" value="P-loop containing nucleoside triphosphate hydrolases"/>
    <property type="match status" value="1"/>
</dbReference>
<dbReference type="PROSITE" id="PS50893">
    <property type="entry name" value="ABC_TRANSPORTER_2"/>
    <property type="match status" value="1"/>
</dbReference>
<dbReference type="RefSeq" id="WP_343908713.1">
    <property type="nucleotide sequence ID" value="NZ_BAAAJE010000017.1"/>
</dbReference>
<accession>A0ABN1UJM7</accession>
<evidence type="ECO:0000313" key="5">
    <source>
        <dbReference type="EMBL" id="GAA1151977.1"/>
    </source>
</evidence>
<dbReference type="InterPro" id="IPR017871">
    <property type="entry name" value="ABC_transporter-like_CS"/>
</dbReference>
<evidence type="ECO:0000256" key="2">
    <source>
        <dbReference type="ARBA" id="ARBA00022741"/>
    </source>
</evidence>
<dbReference type="InterPro" id="IPR027417">
    <property type="entry name" value="P-loop_NTPase"/>
</dbReference>
<keyword evidence="1" id="KW-0813">Transport</keyword>